<dbReference type="GO" id="GO:0006355">
    <property type="term" value="P:regulation of DNA-templated transcription"/>
    <property type="evidence" value="ECO:0007669"/>
    <property type="project" value="InterPro"/>
</dbReference>
<dbReference type="SMART" id="SM00421">
    <property type="entry name" value="HTH_LUXR"/>
    <property type="match status" value="1"/>
</dbReference>
<feature type="domain" description="Response regulatory" evidence="5">
    <location>
        <begin position="4"/>
        <end position="123"/>
    </location>
</feature>
<dbReference type="CDD" id="cd17535">
    <property type="entry name" value="REC_NarL-like"/>
    <property type="match status" value="1"/>
</dbReference>
<reference evidence="6 7" key="1">
    <citation type="submission" date="2020-08" db="EMBL/GenBank/DDBJ databases">
        <title>A Genomic Blueprint of the Chicken Gut Microbiome.</title>
        <authorList>
            <person name="Gilroy R."/>
            <person name="Ravi A."/>
            <person name="Getino M."/>
            <person name="Pursley I."/>
            <person name="Horton D.L."/>
            <person name="Alikhan N.-F."/>
            <person name="Baker D."/>
            <person name="Gharbi K."/>
            <person name="Hall N."/>
            <person name="Watson M."/>
            <person name="Adriaenssens E.M."/>
            <person name="Foster-Nyarko E."/>
            <person name="Jarju S."/>
            <person name="Secka A."/>
            <person name="Antonio M."/>
            <person name="Oren A."/>
            <person name="Chaudhuri R."/>
            <person name="La Ragione R.M."/>
            <person name="Hildebrand F."/>
            <person name="Pallen M.J."/>
        </authorList>
    </citation>
    <scope>NUCLEOTIDE SEQUENCE [LARGE SCALE GENOMIC DNA]</scope>
    <source>
        <strain evidence="6 7">Sa5BUN4</strain>
    </source>
</reference>
<feature type="modified residue" description="4-aspartylphosphate" evidence="3">
    <location>
        <position position="55"/>
    </location>
</feature>
<dbReference type="InterPro" id="IPR036388">
    <property type="entry name" value="WH-like_DNA-bd_sf"/>
</dbReference>
<keyword evidence="1 3" id="KW-0597">Phosphoprotein</keyword>
<dbReference type="EMBL" id="JACSQS010000007">
    <property type="protein sequence ID" value="MBD7954315.1"/>
    <property type="molecule type" value="Genomic_DNA"/>
</dbReference>
<feature type="domain" description="HTH luxR-type" evidence="4">
    <location>
        <begin position="146"/>
        <end position="211"/>
    </location>
</feature>
<evidence type="ECO:0000313" key="6">
    <source>
        <dbReference type="EMBL" id="MBD7954315.1"/>
    </source>
</evidence>
<dbReference type="InterPro" id="IPR039420">
    <property type="entry name" value="WalR-like"/>
</dbReference>
<organism evidence="6 7">
    <name type="scientific">Stenotrophomonas lacuserhaii</name>
    <dbReference type="NCBI Taxonomy" id="2760084"/>
    <lineage>
        <taxon>Bacteria</taxon>
        <taxon>Pseudomonadati</taxon>
        <taxon>Pseudomonadota</taxon>
        <taxon>Gammaproteobacteria</taxon>
        <taxon>Lysobacterales</taxon>
        <taxon>Lysobacteraceae</taxon>
        <taxon>Stenotrophomonas</taxon>
    </lineage>
</organism>
<dbReference type="InterPro" id="IPR000792">
    <property type="entry name" value="Tscrpt_reg_LuxR_C"/>
</dbReference>
<dbReference type="SMART" id="SM00448">
    <property type="entry name" value="REC"/>
    <property type="match status" value="1"/>
</dbReference>
<dbReference type="PROSITE" id="PS50043">
    <property type="entry name" value="HTH_LUXR_2"/>
    <property type="match status" value="1"/>
</dbReference>
<dbReference type="PANTHER" id="PTHR43214">
    <property type="entry name" value="TWO-COMPONENT RESPONSE REGULATOR"/>
    <property type="match status" value="1"/>
</dbReference>
<dbReference type="Gene3D" id="1.10.10.10">
    <property type="entry name" value="Winged helix-like DNA-binding domain superfamily/Winged helix DNA-binding domain"/>
    <property type="match status" value="1"/>
</dbReference>
<dbReference type="Gene3D" id="3.40.50.2300">
    <property type="match status" value="1"/>
</dbReference>
<evidence type="ECO:0000313" key="7">
    <source>
        <dbReference type="Proteomes" id="UP000636938"/>
    </source>
</evidence>
<name>A0A8X8FT10_9GAMM</name>
<sequence length="214" mass="22921">MELRIILADDHPIVLIGARAVIESSGVGRVVAEASGTTELLQVLGDHACDVLVTDFAMPGGEQADGIAMLSLIRRRYPALPIVMLSMASNIGILRLVHSIGVLGLIDKSSSLREIPDAILAAKRGQPYICRGITSRLNDFGESDSIAFAGKQPTPKELEVMRLLGTGLTVTEIAAKLNRSVTTISRQKGDAMRKLGVTNEAEFFAFLRSHGLSE</sequence>
<dbReference type="Proteomes" id="UP000636938">
    <property type="component" value="Unassembled WGS sequence"/>
</dbReference>
<comment type="caution">
    <text evidence="6">The sequence shown here is derived from an EMBL/GenBank/DDBJ whole genome shotgun (WGS) entry which is preliminary data.</text>
</comment>
<dbReference type="InterPro" id="IPR016032">
    <property type="entry name" value="Sig_transdc_resp-reg_C-effctor"/>
</dbReference>
<dbReference type="GO" id="GO:0003677">
    <property type="term" value="F:DNA binding"/>
    <property type="evidence" value="ECO:0007669"/>
    <property type="project" value="UniProtKB-KW"/>
</dbReference>
<evidence type="ECO:0000256" key="2">
    <source>
        <dbReference type="ARBA" id="ARBA00023125"/>
    </source>
</evidence>
<dbReference type="PANTHER" id="PTHR43214:SF17">
    <property type="entry name" value="TRANSCRIPTIONAL REGULATORY PROTEIN RCSB"/>
    <property type="match status" value="1"/>
</dbReference>
<accession>A0A8X8FT10</accession>
<dbReference type="SUPFAM" id="SSF46894">
    <property type="entry name" value="C-terminal effector domain of the bipartite response regulators"/>
    <property type="match status" value="1"/>
</dbReference>
<evidence type="ECO:0000259" key="5">
    <source>
        <dbReference type="PROSITE" id="PS50110"/>
    </source>
</evidence>
<dbReference type="Pfam" id="PF00072">
    <property type="entry name" value="Response_reg"/>
    <property type="match status" value="1"/>
</dbReference>
<keyword evidence="7" id="KW-1185">Reference proteome</keyword>
<dbReference type="SUPFAM" id="SSF52172">
    <property type="entry name" value="CheY-like"/>
    <property type="match status" value="1"/>
</dbReference>
<keyword evidence="2" id="KW-0238">DNA-binding</keyword>
<gene>
    <name evidence="6" type="ORF">H9654_08855</name>
</gene>
<dbReference type="CDD" id="cd06170">
    <property type="entry name" value="LuxR_C_like"/>
    <property type="match status" value="1"/>
</dbReference>
<dbReference type="RefSeq" id="WP_191770535.1">
    <property type="nucleotide sequence ID" value="NZ_JACSQS010000007.1"/>
</dbReference>
<protein>
    <submittedName>
        <fullName evidence="6">Response regulator</fullName>
    </submittedName>
</protein>
<evidence type="ECO:0000256" key="1">
    <source>
        <dbReference type="ARBA" id="ARBA00022553"/>
    </source>
</evidence>
<evidence type="ECO:0000256" key="3">
    <source>
        <dbReference type="PROSITE-ProRule" id="PRU00169"/>
    </source>
</evidence>
<proteinExistence type="predicted"/>
<dbReference type="Pfam" id="PF00196">
    <property type="entry name" value="GerE"/>
    <property type="match status" value="1"/>
</dbReference>
<dbReference type="InterPro" id="IPR058245">
    <property type="entry name" value="NreC/VraR/RcsB-like_REC"/>
</dbReference>
<dbReference type="InterPro" id="IPR011006">
    <property type="entry name" value="CheY-like_superfamily"/>
</dbReference>
<dbReference type="InterPro" id="IPR001789">
    <property type="entry name" value="Sig_transdc_resp-reg_receiver"/>
</dbReference>
<dbReference type="PRINTS" id="PR00038">
    <property type="entry name" value="HTHLUXR"/>
</dbReference>
<dbReference type="AlphaFoldDB" id="A0A8X8FT10"/>
<evidence type="ECO:0000259" key="4">
    <source>
        <dbReference type="PROSITE" id="PS50043"/>
    </source>
</evidence>
<dbReference type="GO" id="GO:0000160">
    <property type="term" value="P:phosphorelay signal transduction system"/>
    <property type="evidence" value="ECO:0007669"/>
    <property type="project" value="InterPro"/>
</dbReference>
<dbReference type="PROSITE" id="PS50110">
    <property type="entry name" value="RESPONSE_REGULATORY"/>
    <property type="match status" value="1"/>
</dbReference>